<protein>
    <recommendedName>
        <fullName evidence="3">DUF3987 domain-containing protein</fullName>
    </recommendedName>
</protein>
<accession>A0A1Q8YB83</accession>
<reference evidence="1 2" key="1">
    <citation type="submission" date="2017-01" db="EMBL/GenBank/DDBJ databases">
        <title>Genome sequence of Rhodoferax antarcticus ANT.BR, a psychrophilic purple nonsulfur bacterium from an Antarctic microbial mat.</title>
        <authorList>
            <person name="Baker J."/>
            <person name="Riester C."/>
            <person name="Skinner B."/>
            <person name="Newell A."/>
            <person name="Swingley W."/>
            <person name="Madigan M."/>
            <person name="Jung D."/>
            <person name="Asao M."/>
            <person name="Chen M."/>
            <person name="Loughlin P."/>
            <person name="Pan H."/>
            <person name="Lin S."/>
            <person name="Li N."/>
            <person name="Shaw J."/>
            <person name="Prado M."/>
            <person name="Sherman C."/>
            <person name="Li X."/>
            <person name="Tang J."/>
            <person name="Blankenship R."/>
            <person name="Zhao T."/>
            <person name="Touchman J."/>
            <person name="Sattley M."/>
        </authorList>
    </citation>
    <scope>NUCLEOTIDE SEQUENCE [LARGE SCALE GENOMIC DNA]</scope>
    <source>
        <strain evidence="1 2">ANT.BR</strain>
    </source>
</reference>
<dbReference type="EMBL" id="MSYM01000018">
    <property type="protein sequence ID" value="OLP05159.1"/>
    <property type="molecule type" value="Genomic_DNA"/>
</dbReference>
<dbReference type="AlphaFoldDB" id="A0A1Q8YB83"/>
<dbReference type="Pfam" id="PF13148">
    <property type="entry name" value="DUF3987"/>
    <property type="match status" value="1"/>
</dbReference>
<dbReference type="InterPro" id="IPR025048">
    <property type="entry name" value="DUF3987"/>
</dbReference>
<dbReference type="Proteomes" id="UP000185911">
    <property type="component" value="Unassembled WGS sequence"/>
</dbReference>
<evidence type="ECO:0008006" key="3">
    <source>
        <dbReference type="Google" id="ProtNLM"/>
    </source>
</evidence>
<comment type="caution">
    <text evidence="1">The sequence shown here is derived from an EMBL/GenBank/DDBJ whole genome shotgun (WGS) entry which is preliminary data.</text>
</comment>
<dbReference type="RefSeq" id="WP_083634048.1">
    <property type="nucleotide sequence ID" value="NZ_MSYM01000018.1"/>
</dbReference>
<proteinExistence type="predicted"/>
<evidence type="ECO:0000313" key="1">
    <source>
        <dbReference type="EMBL" id="OLP05159.1"/>
    </source>
</evidence>
<dbReference type="STRING" id="81479.RA876_13650"/>
<gene>
    <name evidence="1" type="ORF">BLL52_3980</name>
</gene>
<sequence>MPSTMSSPTDFNDMAALAGLKGVAAAVAAATPVDAPDWRDGPRAWPEMSSDDIAFYHDAPEPTQAPDTTSDAPWPEPTLPGVMVCPEVPCAVLPGVWGEFAQAVAANTQTPAAMSVLAALGVLATLLQGRFEVDLGSHREILAFWSVTVSPSGTRKSAVMSVFQEPLLYWEKLVRDRMRRDVARNEAVRSTIAKRIEALKQSSAKAHDEELKAIREQIENEELSIPDEIRIPTLFTEDSTPETMQRLIAENAGRMAVLSDEPGLFRILGGLYSKGGASLEVFLKGHVGSALKVERAARSIFVQKPCVSMGLMIQPDMVADLAGNKQFRASGLMARFFYAVPQSNIGRRNVRQRNLMPQHIVQAYESAVMGLLADYPPEPGTATKPVVLRLDALAEDLWLDFSQEIEDGLTDGGAFTDIGDWMKKLAGAVARISALFELAANGLAVTTVSLESMHQAIKLARLLIPHTRAAFGLLGADAVEDDAVAVLKWIQTNQVEEFSQRDLQRKLDYRFKTAAQVQKAIESLKLKGCVRTETKKNQGARPSTVIRVNPLALSGF</sequence>
<organism evidence="1 2">
    <name type="scientific">Rhodoferax antarcticus ANT.BR</name>
    <dbReference type="NCBI Taxonomy" id="1111071"/>
    <lineage>
        <taxon>Bacteria</taxon>
        <taxon>Pseudomonadati</taxon>
        <taxon>Pseudomonadota</taxon>
        <taxon>Betaproteobacteria</taxon>
        <taxon>Burkholderiales</taxon>
        <taxon>Comamonadaceae</taxon>
        <taxon>Rhodoferax</taxon>
    </lineage>
</organism>
<name>A0A1Q8YB83_9BURK</name>
<evidence type="ECO:0000313" key="2">
    <source>
        <dbReference type="Proteomes" id="UP000185911"/>
    </source>
</evidence>
<keyword evidence="2" id="KW-1185">Reference proteome</keyword>